<dbReference type="RefSeq" id="WP_086275609.1">
    <property type="nucleotide sequence ID" value="NZ_NGKU01000001.1"/>
</dbReference>
<comment type="similarity">
    <text evidence="1">Belongs to the 4-hydroxybenzoyl-CoA thioesterase family.</text>
</comment>
<dbReference type="InterPro" id="IPR050563">
    <property type="entry name" value="4-hydroxybenzoyl-CoA_TE"/>
</dbReference>
<dbReference type="OrthoDB" id="9800856at2"/>
<name>A0A242AA53_9ENTE</name>
<dbReference type="Pfam" id="PF13279">
    <property type="entry name" value="4HBT_2"/>
    <property type="match status" value="1"/>
</dbReference>
<gene>
    <name evidence="3" type="ORF">A5886_002701</name>
</gene>
<dbReference type="AlphaFoldDB" id="A0A242AA53"/>
<keyword evidence="4" id="KW-1185">Reference proteome</keyword>
<keyword evidence="2" id="KW-0378">Hydrolase</keyword>
<sequence length="149" mass="17353">MPLYPGYTRKPHYYETDQMAIIHHANYIRWFEEARVELLAYLDLPYHTIEAAGLIVPVLGVSAQYKQMIRYEDEVLINVLVEKYTGTRLDFRYEVYKTSDGQLATVGTSQHCFLSKETNRLVQLKRQFPKIHQRFAAYAALSETAADTE</sequence>
<evidence type="ECO:0008006" key="5">
    <source>
        <dbReference type="Google" id="ProtNLM"/>
    </source>
</evidence>
<organism evidence="3 4">
    <name type="scientific">Candidatus Enterococcus testudinis</name>
    <dbReference type="NCBI Taxonomy" id="1834191"/>
    <lineage>
        <taxon>Bacteria</taxon>
        <taxon>Bacillati</taxon>
        <taxon>Bacillota</taxon>
        <taxon>Bacilli</taxon>
        <taxon>Lactobacillales</taxon>
        <taxon>Enterococcaceae</taxon>
        <taxon>Enterococcus</taxon>
    </lineage>
</organism>
<dbReference type="EMBL" id="NGKU01000001">
    <property type="protein sequence ID" value="OTN77601.1"/>
    <property type="molecule type" value="Genomic_DNA"/>
</dbReference>
<dbReference type="Gene3D" id="3.10.129.10">
    <property type="entry name" value="Hotdog Thioesterase"/>
    <property type="match status" value="1"/>
</dbReference>
<dbReference type="SUPFAM" id="SSF54637">
    <property type="entry name" value="Thioesterase/thiol ester dehydrase-isomerase"/>
    <property type="match status" value="1"/>
</dbReference>
<protein>
    <recommendedName>
        <fullName evidence="5">Acyl-CoA thioester hydrolase</fullName>
    </recommendedName>
</protein>
<dbReference type="NCBIfam" id="TIGR00051">
    <property type="entry name" value="YbgC/FadM family acyl-CoA thioesterase"/>
    <property type="match status" value="1"/>
</dbReference>
<dbReference type="InterPro" id="IPR029069">
    <property type="entry name" value="HotDog_dom_sf"/>
</dbReference>
<dbReference type="Proteomes" id="UP000195043">
    <property type="component" value="Unassembled WGS sequence"/>
</dbReference>
<evidence type="ECO:0000313" key="3">
    <source>
        <dbReference type="EMBL" id="OTN77601.1"/>
    </source>
</evidence>
<dbReference type="InterPro" id="IPR006684">
    <property type="entry name" value="YbgC/YbaW"/>
</dbReference>
<comment type="caution">
    <text evidence="3">The sequence shown here is derived from an EMBL/GenBank/DDBJ whole genome shotgun (WGS) entry which is preliminary data.</text>
</comment>
<dbReference type="STRING" id="1834191.A5886_002701"/>
<reference evidence="3 4" key="1">
    <citation type="submission" date="2017-05" db="EMBL/GenBank/DDBJ databases">
        <title>The Genome Sequence of Enterococcus sp. 8G7_MSG3316.</title>
        <authorList>
            <consortium name="The Broad Institute Genomics Platform"/>
            <consortium name="The Broad Institute Genomic Center for Infectious Diseases"/>
            <person name="Earl A."/>
            <person name="Manson A."/>
            <person name="Schwartman J."/>
            <person name="Gilmore M."/>
            <person name="Abouelleil A."/>
            <person name="Cao P."/>
            <person name="Chapman S."/>
            <person name="Cusick C."/>
            <person name="Shea T."/>
            <person name="Young S."/>
            <person name="Neafsey D."/>
            <person name="Nusbaum C."/>
            <person name="Birren B."/>
        </authorList>
    </citation>
    <scope>NUCLEOTIDE SEQUENCE [LARGE SCALE GENOMIC DNA]</scope>
    <source>
        <strain evidence="3 4">8G7_MSG3316</strain>
    </source>
</reference>
<evidence type="ECO:0000256" key="2">
    <source>
        <dbReference type="ARBA" id="ARBA00022801"/>
    </source>
</evidence>
<accession>A0A242AA53</accession>
<dbReference type="GO" id="GO:0047617">
    <property type="term" value="F:fatty acyl-CoA hydrolase activity"/>
    <property type="evidence" value="ECO:0007669"/>
    <property type="project" value="TreeGrafter"/>
</dbReference>
<proteinExistence type="inferred from homology"/>
<dbReference type="CDD" id="cd00586">
    <property type="entry name" value="4HBT"/>
    <property type="match status" value="1"/>
</dbReference>
<dbReference type="PANTHER" id="PTHR31793:SF27">
    <property type="entry name" value="NOVEL THIOESTERASE SUPERFAMILY DOMAIN AND SAPOSIN A-TYPE DOMAIN CONTAINING PROTEIN (0610012H03RIK)"/>
    <property type="match status" value="1"/>
</dbReference>
<evidence type="ECO:0000256" key="1">
    <source>
        <dbReference type="ARBA" id="ARBA00005953"/>
    </source>
</evidence>
<evidence type="ECO:0000313" key="4">
    <source>
        <dbReference type="Proteomes" id="UP000195043"/>
    </source>
</evidence>
<dbReference type="PANTHER" id="PTHR31793">
    <property type="entry name" value="4-HYDROXYBENZOYL-COA THIOESTERASE FAMILY MEMBER"/>
    <property type="match status" value="1"/>
</dbReference>